<dbReference type="Gene3D" id="3.30.1370.120">
    <property type="match status" value="1"/>
</dbReference>
<evidence type="ECO:0000259" key="3">
    <source>
        <dbReference type="Pfam" id="PF03958"/>
    </source>
</evidence>
<feature type="signal peptide" evidence="2">
    <location>
        <begin position="1"/>
        <end position="30"/>
    </location>
</feature>
<evidence type="ECO:0000313" key="5">
    <source>
        <dbReference type="Proteomes" id="UP000295097"/>
    </source>
</evidence>
<dbReference type="EMBL" id="SMAR01000052">
    <property type="protein sequence ID" value="TCT29260.1"/>
    <property type="molecule type" value="Genomic_DNA"/>
</dbReference>
<feature type="compositionally biased region" description="Polar residues" evidence="1">
    <location>
        <begin position="218"/>
        <end position="230"/>
    </location>
</feature>
<dbReference type="InterPro" id="IPR038591">
    <property type="entry name" value="NolW-like_sf"/>
</dbReference>
<comment type="caution">
    <text evidence="4">The sequence shown here is derived from an EMBL/GenBank/DDBJ whole genome shotgun (WGS) entry which is preliminary data.</text>
</comment>
<evidence type="ECO:0000256" key="2">
    <source>
        <dbReference type="SAM" id="SignalP"/>
    </source>
</evidence>
<dbReference type="Pfam" id="PF03958">
    <property type="entry name" value="Secretin_N"/>
    <property type="match status" value="1"/>
</dbReference>
<feature type="domain" description="NolW-like" evidence="3">
    <location>
        <begin position="133"/>
        <end position="190"/>
    </location>
</feature>
<proteinExistence type="predicted"/>
<name>A0A4R3NFD1_9HYPH</name>
<feature type="region of interest" description="Disordered" evidence="1">
    <location>
        <begin position="209"/>
        <end position="245"/>
    </location>
</feature>
<dbReference type="Proteomes" id="UP000295097">
    <property type="component" value="Unassembled WGS sequence"/>
</dbReference>
<gene>
    <name evidence="4" type="ORF">EDC90_10527</name>
</gene>
<accession>A0A4R3NFD1</accession>
<organism evidence="4 5">
    <name type="scientific">Martelella mediterranea</name>
    <dbReference type="NCBI Taxonomy" id="293089"/>
    <lineage>
        <taxon>Bacteria</taxon>
        <taxon>Pseudomonadati</taxon>
        <taxon>Pseudomonadota</taxon>
        <taxon>Alphaproteobacteria</taxon>
        <taxon>Hyphomicrobiales</taxon>
        <taxon>Aurantimonadaceae</taxon>
        <taxon>Martelella</taxon>
    </lineage>
</organism>
<protein>
    <recommendedName>
        <fullName evidence="3">NolW-like domain-containing protein</fullName>
    </recommendedName>
</protein>
<keyword evidence="2" id="KW-0732">Signal</keyword>
<feature type="chain" id="PRO_5020634180" description="NolW-like domain-containing protein" evidence="2">
    <location>
        <begin position="31"/>
        <end position="245"/>
    </location>
</feature>
<keyword evidence="5" id="KW-1185">Reference proteome</keyword>
<dbReference type="InterPro" id="IPR005644">
    <property type="entry name" value="NolW-like"/>
</dbReference>
<dbReference type="Gene3D" id="3.55.50.30">
    <property type="match status" value="1"/>
</dbReference>
<evidence type="ECO:0000256" key="1">
    <source>
        <dbReference type="SAM" id="MobiDB-lite"/>
    </source>
</evidence>
<sequence>MMWLMQKSVLKGLGIFLLLPLSLFCGSAQAFEPARHLTVEQVFYMPPQIPNANEHYRFMTRDEKLKAALRFFAVNAGIAITISDQVPDTDLVQVPDDLTYQGYLDYLTEKYHLVWFFDGATLFIDTENQLQQKVIGLQKTDGEEIVKVLRNLSIFQPKFMFRYDTQNRVLMVAGPPAYVGQVEDTVKAAEAAKRTETALLRGSGSGRDLMTAGEVTRNENSPISGVNVNSAPVIEGDSSDFESEF</sequence>
<dbReference type="AlphaFoldDB" id="A0A4R3NFD1"/>
<reference evidence="4 5" key="1">
    <citation type="submission" date="2019-03" db="EMBL/GenBank/DDBJ databases">
        <title>Freshwater and sediment microbial communities from various areas in North America, analyzing microbe dynamics in response to fracking.</title>
        <authorList>
            <person name="Lamendella R."/>
        </authorList>
    </citation>
    <scope>NUCLEOTIDE SEQUENCE [LARGE SCALE GENOMIC DNA]</scope>
    <source>
        <strain evidence="4 5">175.2</strain>
    </source>
</reference>
<evidence type="ECO:0000313" key="4">
    <source>
        <dbReference type="EMBL" id="TCT29260.1"/>
    </source>
</evidence>